<sequence length="323" mass="35508">MASGRQRHCLFCKSAKHRTRNCASQVDLIDFDEPKPNREFMAFREDASTRNAAAIDTTAPPDNQHSFSPSVASQYTSASPDIGEQGKMTATKDEASHTRSPEIQTTTYDHEATQKDSREAIRNSTQGQELMKLSSSTTVAPLSSSTNIPLELPEPQDMLSEDEGDVHTLKTNSLTKVLSWNDGSKKLVAKHAVVRRVQEEHTDEMVGQGNSQASVKESQGTQPMPQTIQPFKKDPLKGMVPIESTKESCDTPTTSFLALSGGRQCREAVEKSQACGRSYSEAVTRTPNAEAGTVTVSSLPRKRRGKRGQASYFDITSELHYLR</sequence>
<organism evidence="2 3">
    <name type="scientific">Knufia fluminis</name>
    <dbReference type="NCBI Taxonomy" id="191047"/>
    <lineage>
        <taxon>Eukaryota</taxon>
        <taxon>Fungi</taxon>
        <taxon>Dikarya</taxon>
        <taxon>Ascomycota</taxon>
        <taxon>Pezizomycotina</taxon>
        <taxon>Eurotiomycetes</taxon>
        <taxon>Chaetothyriomycetidae</taxon>
        <taxon>Chaetothyriales</taxon>
        <taxon>Trichomeriaceae</taxon>
        <taxon>Knufia</taxon>
    </lineage>
</organism>
<proteinExistence type="predicted"/>
<feature type="region of interest" description="Disordered" evidence="1">
    <location>
        <begin position="198"/>
        <end position="236"/>
    </location>
</feature>
<accession>A0AAN8FB95</accession>
<dbReference type="AlphaFoldDB" id="A0AAN8FB95"/>
<feature type="region of interest" description="Disordered" evidence="1">
    <location>
        <begin position="56"/>
        <end position="164"/>
    </location>
</feature>
<feature type="compositionally biased region" description="Polar residues" evidence="1">
    <location>
        <begin position="60"/>
        <end position="79"/>
    </location>
</feature>
<feature type="compositionally biased region" description="Polar residues" evidence="1">
    <location>
        <begin position="208"/>
        <end position="229"/>
    </location>
</feature>
<comment type="caution">
    <text evidence="2">The sequence shown here is derived from an EMBL/GenBank/DDBJ whole genome shotgun (WGS) entry which is preliminary data.</text>
</comment>
<feature type="compositionally biased region" description="Basic and acidic residues" evidence="1">
    <location>
        <begin position="90"/>
        <end position="100"/>
    </location>
</feature>
<feature type="compositionally biased region" description="Basic and acidic residues" evidence="1">
    <location>
        <begin position="108"/>
        <end position="121"/>
    </location>
</feature>
<evidence type="ECO:0000313" key="3">
    <source>
        <dbReference type="Proteomes" id="UP001316803"/>
    </source>
</evidence>
<protein>
    <submittedName>
        <fullName evidence="2">Uncharacterized protein</fullName>
    </submittedName>
</protein>
<dbReference type="EMBL" id="JAKLMC020000007">
    <property type="protein sequence ID" value="KAK5955046.1"/>
    <property type="molecule type" value="Genomic_DNA"/>
</dbReference>
<gene>
    <name evidence="2" type="ORF">OHC33_003725</name>
</gene>
<evidence type="ECO:0000313" key="2">
    <source>
        <dbReference type="EMBL" id="KAK5955046.1"/>
    </source>
</evidence>
<reference evidence="2 3" key="1">
    <citation type="submission" date="2022-12" db="EMBL/GenBank/DDBJ databases">
        <title>Genomic features and morphological characterization of a novel Knufia sp. strain isolated from spacecraft assembly facility.</title>
        <authorList>
            <person name="Teixeira M."/>
            <person name="Chander A.M."/>
            <person name="Stajich J.E."/>
            <person name="Venkateswaran K."/>
        </authorList>
    </citation>
    <scope>NUCLEOTIDE SEQUENCE [LARGE SCALE GENOMIC DNA]</scope>
    <source>
        <strain evidence="2 3">FJI-L2-BK-P2</strain>
    </source>
</reference>
<evidence type="ECO:0000256" key="1">
    <source>
        <dbReference type="SAM" id="MobiDB-lite"/>
    </source>
</evidence>
<keyword evidence="3" id="KW-1185">Reference proteome</keyword>
<name>A0AAN8FB95_9EURO</name>
<feature type="region of interest" description="Disordered" evidence="1">
    <location>
        <begin position="286"/>
        <end position="308"/>
    </location>
</feature>
<feature type="compositionally biased region" description="Low complexity" evidence="1">
    <location>
        <begin position="134"/>
        <end position="146"/>
    </location>
</feature>
<dbReference type="Proteomes" id="UP001316803">
    <property type="component" value="Unassembled WGS sequence"/>
</dbReference>